<feature type="binding site" evidence="8">
    <location>
        <position position="231"/>
    </location>
    <ligand>
        <name>Mg(2+)</name>
        <dbReference type="ChEBI" id="CHEBI:18420"/>
    </ligand>
</feature>
<keyword evidence="2 8" id="KW-0479">Metal-binding</keyword>
<feature type="binding site" evidence="7">
    <location>
        <begin position="229"/>
        <end position="233"/>
    </location>
    <ligand>
        <name>GTP</name>
        <dbReference type="ChEBI" id="CHEBI:37565"/>
    </ligand>
</feature>
<keyword evidence="1 6" id="KW-0963">Cytoplasm</keyword>
<dbReference type="InterPro" id="IPR016496">
    <property type="entry name" value="GTPase_HflX"/>
</dbReference>
<evidence type="ECO:0000256" key="8">
    <source>
        <dbReference type="PIRSR" id="PIRSR006809-2"/>
    </source>
</evidence>
<feature type="binding site" evidence="7">
    <location>
        <begin position="204"/>
        <end position="211"/>
    </location>
    <ligand>
        <name>GTP</name>
        <dbReference type="ChEBI" id="CHEBI:37565"/>
    </ligand>
</feature>
<dbReference type="GO" id="GO:0005737">
    <property type="term" value="C:cytoplasm"/>
    <property type="evidence" value="ECO:0007669"/>
    <property type="project" value="UniProtKB-SubCell"/>
</dbReference>
<name>A0A7C5MZL4_9GAMM</name>
<comment type="similarity">
    <text evidence="6">Belongs to the TRAFAC class OBG-HflX-like GTPase superfamily. HflX GTPase family.</text>
</comment>
<feature type="binding site" evidence="7">
    <location>
        <begin position="317"/>
        <end position="320"/>
    </location>
    <ligand>
        <name>GTP</name>
        <dbReference type="ChEBI" id="CHEBI:37565"/>
    </ligand>
</feature>
<dbReference type="Gene3D" id="3.40.50.11060">
    <property type="entry name" value="GTPase HflX, N-terminal domain"/>
    <property type="match status" value="1"/>
</dbReference>
<evidence type="ECO:0000256" key="5">
    <source>
        <dbReference type="ARBA" id="ARBA00023134"/>
    </source>
</evidence>
<dbReference type="HAMAP" id="MF_00900">
    <property type="entry name" value="GTPase_HflX"/>
    <property type="match status" value="1"/>
</dbReference>
<evidence type="ECO:0000313" key="11">
    <source>
        <dbReference type="EMBL" id="HHH13200.1"/>
    </source>
</evidence>
<evidence type="ECO:0000256" key="2">
    <source>
        <dbReference type="ARBA" id="ARBA00022723"/>
    </source>
</evidence>
<sequence length="436" mass="48972">MFERPRSGERALLVHVTRQGQPDPDELGEFRELAASAGARILGLVTGARQTPDPRYFIGRGKAEEIRDRVEAEEAELVIFDHVLTPSQERNLEKLFQCRVLDRNGLILDIFAQRARSFEGKLQVELAQLRHLSTRLVRGWTHLERQKGGIGLRGPGETQLETDRRLLGQRIDQIRRRLAKVESQRDQGRRARRRAEVPTVSLVGYTNAGKSPLFNRLTHAHVYARDQLFATLDPTLRRLVLPEGEEVVLADTVGFISKLPHELVAAFRSTLQETVEAALLLHVVDAASHRRAEQVAEVEEVLGQIGALEVPRIEVFNKIDLLPDTEPRAERNDAGEVVRVWCSAATGAGIDLLLQALQERFHQAHVRCRVHLKAEEGRLRALLHEKGHVLHSRDLENGDCELEVAFTLPGLARLEKQEPELAKRLEEKAGSVPGPA</sequence>
<proteinExistence type="inferred from homology"/>
<dbReference type="PROSITE" id="PS51705">
    <property type="entry name" value="G_HFLX"/>
    <property type="match status" value="1"/>
</dbReference>
<feature type="binding site" evidence="7">
    <location>
        <begin position="251"/>
        <end position="254"/>
    </location>
    <ligand>
        <name>GTP</name>
        <dbReference type="ChEBI" id="CHEBI:37565"/>
    </ligand>
</feature>
<gene>
    <name evidence="6 11" type="primary">hflX</name>
    <name evidence="11" type="ORF">ENJ98_03095</name>
</gene>
<comment type="caution">
    <text evidence="11">The sequence shown here is derived from an EMBL/GenBank/DDBJ whole genome shotgun (WGS) entry which is preliminary data.</text>
</comment>
<keyword evidence="5 6" id="KW-0342">GTP-binding</keyword>
<dbReference type="Pfam" id="PF13167">
    <property type="entry name" value="GTP-bdg_N"/>
    <property type="match status" value="1"/>
</dbReference>
<feature type="binding site" evidence="8">
    <location>
        <position position="211"/>
    </location>
    <ligand>
        <name>Mg(2+)</name>
        <dbReference type="ChEBI" id="CHEBI:18420"/>
    </ligand>
</feature>
<evidence type="ECO:0000256" key="9">
    <source>
        <dbReference type="SAM" id="Coils"/>
    </source>
</evidence>
<evidence type="ECO:0000256" key="4">
    <source>
        <dbReference type="ARBA" id="ARBA00022842"/>
    </source>
</evidence>
<dbReference type="NCBIfam" id="NF008280">
    <property type="entry name" value="PRK11058.1"/>
    <property type="match status" value="1"/>
</dbReference>
<comment type="cofactor">
    <cofactor evidence="8">
        <name>Mg(2+)</name>
        <dbReference type="ChEBI" id="CHEBI:18420"/>
    </cofactor>
</comment>
<evidence type="ECO:0000259" key="10">
    <source>
        <dbReference type="PROSITE" id="PS51705"/>
    </source>
</evidence>
<dbReference type="InterPro" id="IPR032305">
    <property type="entry name" value="GTP-bd_M"/>
</dbReference>
<dbReference type="Pfam" id="PF19275">
    <property type="entry name" value="HflX_C"/>
    <property type="match status" value="1"/>
</dbReference>
<dbReference type="PANTHER" id="PTHR10229:SF0">
    <property type="entry name" value="GTP-BINDING PROTEIN 6-RELATED"/>
    <property type="match status" value="1"/>
</dbReference>
<comment type="function">
    <text evidence="6">GTPase that associates with the 50S ribosomal subunit and may have a role during protein synthesis or ribosome biogenesis.</text>
</comment>
<accession>A0A7C5MZL4</accession>
<dbReference type="Gene3D" id="3.40.50.300">
    <property type="entry name" value="P-loop containing nucleotide triphosphate hydrolases"/>
    <property type="match status" value="1"/>
</dbReference>
<keyword evidence="9" id="KW-0175">Coiled coil</keyword>
<dbReference type="PIRSF" id="PIRSF006809">
    <property type="entry name" value="GTP-binding_hflX_prd"/>
    <property type="match status" value="1"/>
</dbReference>
<dbReference type="InterPro" id="IPR030394">
    <property type="entry name" value="G_HFLX_dom"/>
</dbReference>
<dbReference type="Pfam" id="PF16360">
    <property type="entry name" value="GTP-bdg_M"/>
    <property type="match status" value="1"/>
</dbReference>
<dbReference type="GO" id="GO:0003924">
    <property type="term" value="F:GTPase activity"/>
    <property type="evidence" value="ECO:0007669"/>
    <property type="project" value="UniProtKB-UniRule"/>
</dbReference>
<evidence type="ECO:0000256" key="3">
    <source>
        <dbReference type="ARBA" id="ARBA00022741"/>
    </source>
</evidence>
<dbReference type="AlphaFoldDB" id="A0A7C5MZL4"/>
<dbReference type="InterPro" id="IPR025121">
    <property type="entry name" value="GTPase_HflX_N"/>
</dbReference>
<feature type="coiled-coil region" evidence="9">
    <location>
        <begin position="164"/>
        <end position="191"/>
    </location>
</feature>
<organism evidence="11">
    <name type="scientific">Thiolapillus brandeum</name>
    <dbReference type="NCBI Taxonomy" id="1076588"/>
    <lineage>
        <taxon>Bacteria</taxon>
        <taxon>Pseudomonadati</taxon>
        <taxon>Pseudomonadota</taxon>
        <taxon>Gammaproteobacteria</taxon>
        <taxon>Chromatiales</taxon>
        <taxon>Sedimenticolaceae</taxon>
        <taxon>Thiolapillus</taxon>
    </lineage>
</organism>
<evidence type="ECO:0000256" key="1">
    <source>
        <dbReference type="ARBA" id="ARBA00022490"/>
    </source>
</evidence>
<keyword evidence="3 6" id="KW-0547">Nucleotide-binding</keyword>
<comment type="subcellular location">
    <subcellularLocation>
        <location evidence="6">Cytoplasm</location>
    </subcellularLocation>
    <text evidence="6">May associate with membranes.</text>
</comment>
<evidence type="ECO:0000256" key="6">
    <source>
        <dbReference type="HAMAP-Rule" id="MF_00900"/>
    </source>
</evidence>
<dbReference type="GO" id="GO:0005525">
    <property type="term" value="F:GTP binding"/>
    <property type="evidence" value="ECO:0007669"/>
    <property type="project" value="UniProtKB-UniRule"/>
</dbReference>
<dbReference type="FunFam" id="3.40.50.300:FF:000173">
    <property type="entry name" value="GTPase HflX"/>
    <property type="match status" value="1"/>
</dbReference>
<protein>
    <recommendedName>
        <fullName evidence="6">GTPase HflX</fullName>
    </recommendedName>
    <alternativeName>
        <fullName evidence="6">GTP-binding protein HflX</fullName>
    </alternativeName>
</protein>
<dbReference type="EMBL" id="DROM01000189">
    <property type="protein sequence ID" value="HHH13200.1"/>
    <property type="molecule type" value="Genomic_DNA"/>
</dbReference>
<dbReference type="NCBIfam" id="TIGR03156">
    <property type="entry name" value="GTP_HflX"/>
    <property type="match status" value="1"/>
</dbReference>
<evidence type="ECO:0000256" key="7">
    <source>
        <dbReference type="PIRSR" id="PIRSR006809-1"/>
    </source>
</evidence>
<reference evidence="11" key="1">
    <citation type="journal article" date="2020" name="mSystems">
        <title>Genome- and Community-Level Interaction Insights into Carbon Utilization and Element Cycling Functions of Hydrothermarchaeota in Hydrothermal Sediment.</title>
        <authorList>
            <person name="Zhou Z."/>
            <person name="Liu Y."/>
            <person name="Xu W."/>
            <person name="Pan J."/>
            <person name="Luo Z.H."/>
            <person name="Li M."/>
        </authorList>
    </citation>
    <scope>NUCLEOTIDE SEQUENCE [LARGE SCALE GENOMIC DNA]</scope>
    <source>
        <strain evidence="11">HyVt-535</strain>
    </source>
</reference>
<dbReference type="GO" id="GO:0043022">
    <property type="term" value="F:ribosome binding"/>
    <property type="evidence" value="ECO:0007669"/>
    <property type="project" value="TreeGrafter"/>
</dbReference>
<dbReference type="Gene3D" id="6.10.250.2860">
    <property type="match status" value="1"/>
</dbReference>
<feature type="domain" description="Hflx-type G" evidence="10">
    <location>
        <begin position="198"/>
        <end position="365"/>
    </location>
</feature>
<dbReference type="Proteomes" id="UP000886100">
    <property type="component" value="Unassembled WGS sequence"/>
</dbReference>
<dbReference type="PANTHER" id="PTHR10229">
    <property type="entry name" value="GTP-BINDING PROTEIN HFLX"/>
    <property type="match status" value="1"/>
</dbReference>
<dbReference type="InterPro" id="IPR045498">
    <property type="entry name" value="HflX_C"/>
</dbReference>
<dbReference type="InterPro" id="IPR027417">
    <property type="entry name" value="P-loop_NTPase"/>
</dbReference>
<dbReference type="CDD" id="cd01878">
    <property type="entry name" value="HflX"/>
    <property type="match status" value="1"/>
</dbReference>
<dbReference type="InterPro" id="IPR006073">
    <property type="entry name" value="GTP-bd"/>
</dbReference>
<comment type="subunit">
    <text evidence="6">Monomer. Associates with the 50S ribosomal subunit.</text>
</comment>
<dbReference type="FunFam" id="3.40.50.11060:FF:000001">
    <property type="entry name" value="GTPase HflX"/>
    <property type="match status" value="1"/>
</dbReference>
<dbReference type="InterPro" id="IPR042108">
    <property type="entry name" value="GTPase_HflX_N_sf"/>
</dbReference>
<dbReference type="GO" id="GO:0046872">
    <property type="term" value="F:metal ion binding"/>
    <property type="evidence" value="ECO:0007669"/>
    <property type="project" value="UniProtKB-KW"/>
</dbReference>
<dbReference type="SUPFAM" id="SSF52540">
    <property type="entry name" value="P-loop containing nucleoside triphosphate hydrolases"/>
    <property type="match status" value="1"/>
</dbReference>
<dbReference type="PRINTS" id="PR00326">
    <property type="entry name" value="GTP1OBG"/>
</dbReference>
<keyword evidence="4 8" id="KW-0460">Magnesium</keyword>
<dbReference type="Pfam" id="PF01926">
    <property type="entry name" value="MMR_HSR1"/>
    <property type="match status" value="1"/>
</dbReference>